<organism evidence="2 3">
    <name type="scientific">Brassica cretica</name>
    <name type="common">Mustard</name>
    <dbReference type="NCBI Taxonomy" id="69181"/>
    <lineage>
        <taxon>Eukaryota</taxon>
        <taxon>Viridiplantae</taxon>
        <taxon>Streptophyta</taxon>
        <taxon>Embryophyta</taxon>
        <taxon>Tracheophyta</taxon>
        <taxon>Spermatophyta</taxon>
        <taxon>Magnoliopsida</taxon>
        <taxon>eudicotyledons</taxon>
        <taxon>Gunneridae</taxon>
        <taxon>Pentapetalae</taxon>
        <taxon>rosids</taxon>
        <taxon>malvids</taxon>
        <taxon>Brassicales</taxon>
        <taxon>Brassicaceae</taxon>
        <taxon>Brassiceae</taxon>
        <taxon>Brassica</taxon>
    </lineage>
</organism>
<dbReference type="Proteomes" id="UP000712281">
    <property type="component" value="Unassembled WGS sequence"/>
</dbReference>
<protein>
    <submittedName>
        <fullName evidence="2">Uncharacterized protein</fullName>
    </submittedName>
</protein>
<feature type="compositionally biased region" description="Low complexity" evidence="1">
    <location>
        <begin position="22"/>
        <end position="33"/>
    </location>
</feature>
<evidence type="ECO:0000313" key="3">
    <source>
        <dbReference type="Proteomes" id="UP000712281"/>
    </source>
</evidence>
<reference evidence="2" key="1">
    <citation type="submission" date="2019-12" db="EMBL/GenBank/DDBJ databases">
        <title>Genome sequencing and annotation of Brassica cretica.</title>
        <authorList>
            <person name="Studholme D.J."/>
            <person name="Sarris P.F."/>
        </authorList>
    </citation>
    <scope>NUCLEOTIDE SEQUENCE</scope>
    <source>
        <strain evidence="2">PFS-001/15</strain>
        <tissue evidence="2">Leaf</tissue>
    </source>
</reference>
<dbReference type="EMBL" id="QGKW02001988">
    <property type="protein sequence ID" value="KAF2552066.1"/>
    <property type="molecule type" value="Genomic_DNA"/>
</dbReference>
<evidence type="ECO:0000313" key="2">
    <source>
        <dbReference type="EMBL" id="KAF2552066.1"/>
    </source>
</evidence>
<feature type="region of interest" description="Disordered" evidence="1">
    <location>
        <begin position="1"/>
        <end position="52"/>
    </location>
</feature>
<name>A0A8S9H4P4_BRACR</name>
<accession>A0A8S9H4P4</accession>
<feature type="compositionally biased region" description="Basic and acidic residues" evidence="1">
    <location>
        <begin position="34"/>
        <end position="45"/>
    </location>
</feature>
<comment type="caution">
    <text evidence="2">The sequence shown here is derived from an EMBL/GenBank/DDBJ whole genome shotgun (WGS) entry which is preliminary data.</text>
</comment>
<gene>
    <name evidence="2" type="ORF">F2Q68_00035562</name>
</gene>
<dbReference type="AlphaFoldDB" id="A0A8S9H4P4"/>
<sequence>MKNHPKDETPPSLSLGVSRCRSPLSGSELSSTSTKERWSELETKVRQTRRLQ</sequence>
<proteinExistence type="predicted"/>
<evidence type="ECO:0000256" key="1">
    <source>
        <dbReference type="SAM" id="MobiDB-lite"/>
    </source>
</evidence>